<feature type="compositionally biased region" description="Low complexity" evidence="1">
    <location>
        <begin position="11"/>
        <end position="20"/>
    </location>
</feature>
<name>A0A382TPC4_9ZZZZ</name>
<sequence length="30" mass="3127">MTTSLPGKNGSLSSTLTTLSISPPNKFKAF</sequence>
<feature type="region of interest" description="Disordered" evidence="1">
    <location>
        <begin position="1"/>
        <end position="30"/>
    </location>
</feature>
<evidence type="ECO:0000256" key="1">
    <source>
        <dbReference type="SAM" id="MobiDB-lite"/>
    </source>
</evidence>
<dbReference type="EMBL" id="UINC01138084">
    <property type="protein sequence ID" value="SVD23813.1"/>
    <property type="molecule type" value="Genomic_DNA"/>
</dbReference>
<feature type="non-terminal residue" evidence="2">
    <location>
        <position position="30"/>
    </location>
</feature>
<organism evidence="2">
    <name type="scientific">marine metagenome</name>
    <dbReference type="NCBI Taxonomy" id="408172"/>
    <lineage>
        <taxon>unclassified sequences</taxon>
        <taxon>metagenomes</taxon>
        <taxon>ecological metagenomes</taxon>
    </lineage>
</organism>
<accession>A0A382TPC4</accession>
<gene>
    <name evidence="2" type="ORF">METZ01_LOCUS376667</name>
</gene>
<dbReference type="AlphaFoldDB" id="A0A382TPC4"/>
<evidence type="ECO:0000313" key="2">
    <source>
        <dbReference type="EMBL" id="SVD23813.1"/>
    </source>
</evidence>
<reference evidence="2" key="1">
    <citation type="submission" date="2018-05" db="EMBL/GenBank/DDBJ databases">
        <authorList>
            <person name="Lanie J.A."/>
            <person name="Ng W.-L."/>
            <person name="Kazmierczak K.M."/>
            <person name="Andrzejewski T.M."/>
            <person name="Davidsen T.M."/>
            <person name="Wayne K.J."/>
            <person name="Tettelin H."/>
            <person name="Glass J.I."/>
            <person name="Rusch D."/>
            <person name="Podicherti R."/>
            <person name="Tsui H.-C.T."/>
            <person name="Winkler M.E."/>
        </authorList>
    </citation>
    <scope>NUCLEOTIDE SEQUENCE</scope>
</reference>
<protein>
    <submittedName>
        <fullName evidence="2">Uncharacterized protein</fullName>
    </submittedName>
</protein>
<proteinExistence type="predicted"/>